<dbReference type="Pfam" id="PF03653">
    <property type="entry name" value="UPF0093"/>
    <property type="match status" value="1"/>
</dbReference>
<feature type="binding site" description="axial binding residue" evidence="14">
    <location>
        <position position="24"/>
    </location>
    <ligand>
        <name>heme</name>
        <dbReference type="ChEBI" id="CHEBI:30413"/>
    </ligand>
    <ligandPart>
        <name>Fe</name>
        <dbReference type="ChEBI" id="CHEBI:18248"/>
    </ligandPart>
</feature>
<comment type="catalytic activity">
    <reaction evidence="13 14">
        <text>protoporphyrinogen IX + 3 A = protoporphyrin IX + 3 AH2</text>
        <dbReference type="Rhea" id="RHEA:62000"/>
        <dbReference type="ChEBI" id="CHEBI:13193"/>
        <dbReference type="ChEBI" id="CHEBI:17499"/>
        <dbReference type="ChEBI" id="CHEBI:57306"/>
        <dbReference type="ChEBI" id="CHEBI:57307"/>
    </reaction>
</comment>
<evidence type="ECO:0000256" key="13">
    <source>
        <dbReference type="ARBA" id="ARBA00048390"/>
    </source>
</evidence>
<evidence type="ECO:0000256" key="2">
    <source>
        <dbReference type="ARBA" id="ARBA00005073"/>
    </source>
</evidence>
<dbReference type="GO" id="GO:0005886">
    <property type="term" value="C:plasma membrane"/>
    <property type="evidence" value="ECO:0007669"/>
    <property type="project" value="UniProtKB-SubCell"/>
</dbReference>
<comment type="similarity">
    <text evidence="3 14">Belongs to the HemJ family.</text>
</comment>
<dbReference type="EMBL" id="BX548174">
    <property type="protein sequence ID" value="CAE19340.1"/>
    <property type="molecule type" value="Genomic_DNA"/>
</dbReference>
<evidence type="ECO:0000256" key="1">
    <source>
        <dbReference type="ARBA" id="ARBA00004651"/>
    </source>
</evidence>
<dbReference type="AlphaFoldDB" id="Q7V1J0"/>
<dbReference type="GO" id="GO:0070818">
    <property type="term" value="F:protoporphyrinogen oxidase activity"/>
    <property type="evidence" value="ECO:0007669"/>
    <property type="project" value="UniProtKB-UniRule"/>
</dbReference>
<dbReference type="GO" id="GO:0006782">
    <property type="term" value="P:protoporphyrinogen IX biosynthetic process"/>
    <property type="evidence" value="ECO:0007669"/>
    <property type="project" value="UniProtKB-UniRule"/>
</dbReference>
<dbReference type="HOGENOM" id="CLU_125006_0_0_3"/>
<comment type="function">
    <text evidence="14">Catalyzes the oxidation of protoporphyrinogen IX to protoporphyrin IX.</text>
</comment>
<dbReference type="KEGG" id="pmm:PMM0881"/>
<feature type="binding site" description="axial binding residue" evidence="14">
    <location>
        <position position="105"/>
    </location>
    <ligand>
        <name>heme</name>
        <dbReference type="ChEBI" id="CHEBI:30413"/>
    </ligand>
    <ligandPart>
        <name>Fe</name>
        <dbReference type="ChEBI" id="CHEBI:18248"/>
    </ligandPart>
</feature>
<proteinExistence type="inferred from homology"/>
<evidence type="ECO:0000256" key="9">
    <source>
        <dbReference type="ARBA" id="ARBA00022989"/>
    </source>
</evidence>
<protein>
    <recommendedName>
        <fullName evidence="4 14">Protoporphyrinogen IX oxidase</fullName>
        <shortName evidence="14">PPO</shortName>
        <ecNumber evidence="14">1.3.99.-</ecNumber>
    </recommendedName>
</protein>
<comment type="subcellular location">
    <subcellularLocation>
        <location evidence="1 14">Cell membrane</location>
        <topology evidence="1 14">Multi-pass membrane protein</topology>
    </subcellularLocation>
</comment>
<name>Q7V1J0_PROMP</name>
<dbReference type="eggNOG" id="COG1981">
    <property type="taxonomic scope" value="Bacteria"/>
</dbReference>
<evidence type="ECO:0000256" key="7">
    <source>
        <dbReference type="ARBA" id="ARBA00022692"/>
    </source>
</evidence>
<gene>
    <name evidence="15" type="ordered locus">PMM0881</name>
</gene>
<dbReference type="Proteomes" id="UP000001026">
    <property type="component" value="Chromosome"/>
</dbReference>
<accession>Q7V1J0</accession>
<keyword evidence="8 14" id="KW-0479">Metal-binding</keyword>
<feature type="transmembrane region" description="Helical" evidence="14">
    <location>
        <begin position="166"/>
        <end position="186"/>
    </location>
</feature>
<comment type="cofactor">
    <cofactor evidence="14">
        <name>heme b</name>
        <dbReference type="ChEBI" id="CHEBI:60344"/>
    </cofactor>
    <text evidence="14">Binds 1 heme b (iron(II)-protoporphyrin IX) group per subunit.</text>
</comment>
<feature type="transmembrane region" description="Helical" evidence="14">
    <location>
        <begin position="23"/>
        <end position="43"/>
    </location>
</feature>
<feature type="transmembrane region" description="Helical" evidence="14">
    <location>
        <begin position="140"/>
        <end position="160"/>
    </location>
</feature>
<evidence type="ECO:0000256" key="14">
    <source>
        <dbReference type="HAMAP-Rule" id="MF_02239"/>
    </source>
</evidence>
<keyword evidence="9 14" id="KW-1133">Transmembrane helix</keyword>
<feature type="transmembrane region" description="Helical" evidence="14">
    <location>
        <begin position="70"/>
        <end position="96"/>
    </location>
</feature>
<dbReference type="PANTHER" id="PTHR40255">
    <property type="entry name" value="UPF0093 MEMBRANE PROTEIN SLR1790"/>
    <property type="match status" value="1"/>
</dbReference>
<evidence type="ECO:0000256" key="5">
    <source>
        <dbReference type="ARBA" id="ARBA00022475"/>
    </source>
</evidence>
<dbReference type="STRING" id="59919.PMM0881"/>
<evidence type="ECO:0000256" key="8">
    <source>
        <dbReference type="ARBA" id="ARBA00022723"/>
    </source>
</evidence>
<dbReference type="UniPathway" id="UPA00251">
    <property type="reaction ID" value="UER00324"/>
</dbReference>
<evidence type="ECO:0000256" key="10">
    <source>
        <dbReference type="ARBA" id="ARBA00023002"/>
    </source>
</evidence>
<evidence type="ECO:0000256" key="4">
    <source>
        <dbReference type="ARBA" id="ARBA00017504"/>
    </source>
</evidence>
<keyword evidence="6 14" id="KW-0349">Heme</keyword>
<organism evidence="15 16">
    <name type="scientific">Prochlorococcus marinus subsp. pastoris (strain CCMP1986 / NIES-2087 / MED4)</name>
    <dbReference type="NCBI Taxonomy" id="59919"/>
    <lineage>
        <taxon>Bacteria</taxon>
        <taxon>Bacillati</taxon>
        <taxon>Cyanobacteriota</taxon>
        <taxon>Cyanophyceae</taxon>
        <taxon>Synechococcales</taxon>
        <taxon>Prochlorococcaceae</taxon>
        <taxon>Prochlorococcus</taxon>
    </lineage>
</organism>
<sequence length="199" mass="23133">MVIVYELYFINLSSEAYLWFKSLHIIGVIVWFSGLFYLVRLFIYHEESRTMQDDLKIAFNDQYSLMEKRLANIITTPGMILALSMAICLVIMQPGWLSEKWLQIKISFVLGLVIYHVYCYKIMNSLQNGTSKISAKNLRLLNELPTLLLFVIVLLVIFKNNFPTSIATWSVFGLIIFMLLSIQLYAKIRKKNEESLKNG</sequence>
<dbReference type="NCBIfam" id="TIGR00701">
    <property type="entry name" value="protoporphyrinogen oxidase HemJ"/>
    <property type="match status" value="1"/>
</dbReference>
<keyword evidence="5 14" id="KW-1003">Cell membrane</keyword>
<evidence type="ECO:0000313" key="15">
    <source>
        <dbReference type="EMBL" id="CAE19340.1"/>
    </source>
</evidence>
<evidence type="ECO:0000313" key="16">
    <source>
        <dbReference type="Proteomes" id="UP000001026"/>
    </source>
</evidence>
<evidence type="ECO:0000256" key="6">
    <source>
        <dbReference type="ARBA" id="ARBA00022617"/>
    </source>
</evidence>
<keyword evidence="7 14" id="KW-0812">Transmembrane</keyword>
<evidence type="ECO:0000256" key="11">
    <source>
        <dbReference type="ARBA" id="ARBA00023004"/>
    </source>
</evidence>
<comment type="pathway">
    <text evidence="2 14">Porphyrin-containing compound metabolism; protoporphyrin-IX biosynthesis; protoporphyrin-IX from protoporphyrinogen-IX: step 1/1.</text>
</comment>
<dbReference type="PANTHER" id="PTHR40255:SF1">
    <property type="entry name" value="PROTOPORPHYRINOGEN IX OXIDASE"/>
    <property type="match status" value="1"/>
</dbReference>
<keyword evidence="12 14" id="KW-0472">Membrane</keyword>
<evidence type="ECO:0000256" key="3">
    <source>
        <dbReference type="ARBA" id="ARBA00006501"/>
    </source>
</evidence>
<dbReference type="EC" id="1.3.99.-" evidence="14"/>
<evidence type="ECO:0000256" key="12">
    <source>
        <dbReference type="ARBA" id="ARBA00023136"/>
    </source>
</evidence>
<keyword evidence="10 14" id="KW-0560">Oxidoreductase</keyword>
<dbReference type="InterPro" id="IPR005265">
    <property type="entry name" value="HemJ-like"/>
</dbReference>
<feature type="transmembrane region" description="Helical" evidence="14">
    <location>
        <begin position="102"/>
        <end position="120"/>
    </location>
</feature>
<dbReference type="HAMAP" id="MF_02239">
    <property type="entry name" value="HemJ"/>
    <property type="match status" value="1"/>
</dbReference>
<comment type="subunit">
    <text evidence="14">Homodimer.</text>
</comment>
<dbReference type="GO" id="GO:0046872">
    <property type="term" value="F:metal ion binding"/>
    <property type="evidence" value="ECO:0007669"/>
    <property type="project" value="UniProtKB-KW"/>
</dbReference>
<keyword evidence="11 14" id="KW-0408">Iron</keyword>
<reference evidence="15 16" key="1">
    <citation type="journal article" date="2003" name="Nature">
        <title>Genome divergence in two Prochlorococcus ecotypes reflects oceanic niche differentiation.</title>
        <authorList>
            <person name="Rocap G."/>
            <person name="Larimer F.W."/>
            <person name="Lamerdin J.E."/>
            <person name="Malfatti S."/>
            <person name="Chain P."/>
            <person name="Ahlgren N.A."/>
            <person name="Arellano A."/>
            <person name="Coleman M."/>
            <person name="Hauser L."/>
            <person name="Hess W.R."/>
            <person name="Johnson Z.I."/>
            <person name="Land M.L."/>
            <person name="Lindell D."/>
            <person name="Post A.F."/>
            <person name="Regala W."/>
            <person name="Shah M."/>
            <person name="Shaw S.L."/>
            <person name="Steglich C."/>
            <person name="Sullivan M.B."/>
            <person name="Ting C.S."/>
            <person name="Tolonen A."/>
            <person name="Webb E.A."/>
            <person name="Zinser E.R."/>
            <person name="Chisholm S.W."/>
        </authorList>
    </citation>
    <scope>NUCLEOTIDE SEQUENCE [LARGE SCALE GENOMIC DNA]</scope>
    <source>
        <strain evidence="16">CCMP1986 / NIES-2087 / MED4</strain>
    </source>
</reference>